<accession>A0A9P1CSC5</accession>
<gene>
    <name evidence="2" type="ORF">C1SCF055_LOCUS22747</name>
</gene>
<feature type="region of interest" description="Disordered" evidence="1">
    <location>
        <begin position="239"/>
        <end position="417"/>
    </location>
</feature>
<comment type="caution">
    <text evidence="2">The sequence shown here is derived from an EMBL/GenBank/DDBJ whole genome shotgun (WGS) entry which is preliminary data.</text>
</comment>
<dbReference type="EMBL" id="CAMXCT030002181">
    <property type="protein sequence ID" value="CAL4783564.1"/>
    <property type="molecule type" value="Genomic_DNA"/>
</dbReference>
<feature type="non-terminal residue" evidence="2">
    <location>
        <position position="1"/>
    </location>
</feature>
<evidence type="ECO:0000313" key="2">
    <source>
        <dbReference type="EMBL" id="CAI3996252.1"/>
    </source>
</evidence>
<name>A0A9P1CSC5_9DINO</name>
<evidence type="ECO:0000313" key="3">
    <source>
        <dbReference type="EMBL" id="CAL4783564.1"/>
    </source>
</evidence>
<dbReference type="EMBL" id="CAMXCT010002181">
    <property type="protein sequence ID" value="CAI3996252.1"/>
    <property type="molecule type" value="Genomic_DNA"/>
</dbReference>
<protein>
    <submittedName>
        <fullName evidence="2">Uncharacterized protein</fullName>
    </submittedName>
</protein>
<sequence>MPDYESMDWSNPNWATASIAAGAWQSAAPLVIATQNGRAGSDGYWLRMSYGQVSASSVGLLKEEPTYSVEAVTYQQRLADGPFSVSIGASGGTESFTFPSVDVSAYIYNGVEFKDGTHLKMEIFCEQLSCLDTIRVGGDGDAGTWTVSSVSSETTVSANTWLTVSKPLTTSATVFDGTIPWTSLSTLEIISDQGLVVTIQNIDITNTRPQCTGLRSHGSEKASLVAFDRAFHVEVLSGTTTTTSSTSTSSSSISSSSSSSTSSSSTSSSTTSSSTTSSSTTSSSSTSSSTTSSSTTSSSTTSSSSTSSSTTSSSTTSSSSSTSGSSTSTSTVSISSSTSTGTSSSSTSRSSSTTATVSSTSTHTASSTSSSTTSRTTTSTTSTTSGSGTGSSTTTLSASTSTTVTVTGSSRTSTSSSLTFTATSTSSWATTTSSPTAVSRTSTSITETTSVAQNLQAAVLLELEQATGALLSELFSKQNSTASVASSPVGTMAALKLPDLSGVNDSFIPAILEDSPAAAILPAEALELAPGAVLVMTTFNEG</sequence>
<reference evidence="3 4" key="2">
    <citation type="submission" date="2024-05" db="EMBL/GenBank/DDBJ databases">
        <authorList>
            <person name="Chen Y."/>
            <person name="Shah S."/>
            <person name="Dougan E. K."/>
            <person name="Thang M."/>
            <person name="Chan C."/>
        </authorList>
    </citation>
    <scope>NUCLEOTIDE SEQUENCE [LARGE SCALE GENOMIC DNA]</scope>
</reference>
<dbReference type="EMBL" id="CAMXCT020002181">
    <property type="protein sequence ID" value="CAL1149627.1"/>
    <property type="molecule type" value="Genomic_DNA"/>
</dbReference>
<dbReference type="Proteomes" id="UP001152797">
    <property type="component" value="Unassembled WGS sequence"/>
</dbReference>
<organism evidence="2">
    <name type="scientific">Cladocopium goreaui</name>
    <dbReference type="NCBI Taxonomy" id="2562237"/>
    <lineage>
        <taxon>Eukaryota</taxon>
        <taxon>Sar</taxon>
        <taxon>Alveolata</taxon>
        <taxon>Dinophyceae</taxon>
        <taxon>Suessiales</taxon>
        <taxon>Symbiodiniaceae</taxon>
        <taxon>Cladocopium</taxon>
    </lineage>
</organism>
<dbReference type="AlphaFoldDB" id="A0A9P1CSC5"/>
<evidence type="ECO:0000313" key="4">
    <source>
        <dbReference type="Proteomes" id="UP001152797"/>
    </source>
</evidence>
<keyword evidence="4" id="KW-1185">Reference proteome</keyword>
<reference evidence="2" key="1">
    <citation type="submission" date="2022-10" db="EMBL/GenBank/DDBJ databases">
        <authorList>
            <person name="Chen Y."/>
            <person name="Dougan E. K."/>
            <person name="Chan C."/>
            <person name="Rhodes N."/>
            <person name="Thang M."/>
        </authorList>
    </citation>
    <scope>NUCLEOTIDE SEQUENCE</scope>
</reference>
<evidence type="ECO:0000256" key="1">
    <source>
        <dbReference type="SAM" id="MobiDB-lite"/>
    </source>
</evidence>
<proteinExistence type="predicted"/>